<evidence type="ECO:0000256" key="10">
    <source>
        <dbReference type="ARBA" id="ARBA00052101"/>
    </source>
</evidence>
<sequence length="489" mass="51629">MSVLAIDAGTTGVTALVVTEDGRIDARGYREFTQYFPEPGWVEHDPEEIWQATLAACRTALEGASAAPSCLGLTNQRETAVVWDAATLAAPRPAIVWQDRRTAGICASLREAGHEPRVAELTGLRLDPYFTGSKFAWMARHDPGVWERVTGGRAVVGTVDSYLVARLTGGARHVTDPSNASRTLLYDLTAGGWSAELCELFGVPTDALPEIVPNYGDVGRTDPAAFLGLSLPISGLAGDQQAALFGQTCFAPGDVKCTYGTGSFLLINTGSEIVRSDAGLLTTVAWQTPSGEITYALEGAIFVTGAAVQWLRDGLGLIETAPESETLARTVPDSGGVVFVPALTGLGAPHWDPDARGAILGVTRGTTRGHLARATLEAIAFEVRDVVEVMTGAAGLKVPTLKADGGASGNDLLMQIQADQLGVPVERPAIQETTALGAAFLAGLGTGLWSSAEELRTTWNLDRRFEPSGRDGAAYARWLKAVERARSWA</sequence>
<protein>
    <recommendedName>
        <fullName evidence="3">glycerol kinase</fullName>
        <ecNumber evidence="3">2.7.1.30</ecNumber>
    </recommendedName>
    <alternativeName>
        <fullName evidence="9">ATP:glycerol 3-phosphotransferase</fullName>
    </alternativeName>
</protein>
<dbReference type="PANTHER" id="PTHR10196">
    <property type="entry name" value="SUGAR KINASE"/>
    <property type="match status" value="1"/>
</dbReference>
<dbReference type="InterPro" id="IPR018483">
    <property type="entry name" value="Carb_kinase_FGGY_CS"/>
</dbReference>
<dbReference type="Pfam" id="PF02782">
    <property type="entry name" value="FGGY_C"/>
    <property type="match status" value="1"/>
</dbReference>
<evidence type="ECO:0000256" key="5">
    <source>
        <dbReference type="ARBA" id="ARBA00022741"/>
    </source>
</evidence>
<dbReference type="EC" id="2.7.1.30" evidence="3"/>
<keyword evidence="8" id="KW-0067">ATP-binding</keyword>
<dbReference type="SUPFAM" id="SSF53067">
    <property type="entry name" value="Actin-like ATPase domain"/>
    <property type="match status" value="2"/>
</dbReference>
<evidence type="ECO:0000256" key="8">
    <source>
        <dbReference type="ARBA" id="ARBA00022840"/>
    </source>
</evidence>
<evidence type="ECO:0000313" key="14">
    <source>
        <dbReference type="EMBL" id="GIH74288.1"/>
    </source>
</evidence>
<evidence type="ECO:0000256" key="9">
    <source>
        <dbReference type="ARBA" id="ARBA00043149"/>
    </source>
</evidence>
<dbReference type="Proteomes" id="UP000616724">
    <property type="component" value="Unassembled WGS sequence"/>
</dbReference>
<dbReference type="GO" id="GO:0006072">
    <property type="term" value="P:glycerol-3-phosphate metabolic process"/>
    <property type="evidence" value="ECO:0007669"/>
    <property type="project" value="InterPro"/>
</dbReference>
<evidence type="ECO:0000259" key="12">
    <source>
        <dbReference type="Pfam" id="PF00370"/>
    </source>
</evidence>
<dbReference type="EMBL" id="BOOH01000006">
    <property type="protein sequence ID" value="GIH74288.1"/>
    <property type="molecule type" value="Genomic_DNA"/>
</dbReference>
<dbReference type="NCBIfam" id="NF000756">
    <property type="entry name" value="PRK00047.1"/>
    <property type="match status" value="1"/>
</dbReference>
<organism evidence="14 15">
    <name type="scientific">Planobispora longispora</name>
    <dbReference type="NCBI Taxonomy" id="28887"/>
    <lineage>
        <taxon>Bacteria</taxon>
        <taxon>Bacillati</taxon>
        <taxon>Actinomycetota</taxon>
        <taxon>Actinomycetes</taxon>
        <taxon>Streptosporangiales</taxon>
        <taxon>Streptosporangiaceae</taxon>
        <taxon>Planobispora</taxon>
    </lineage>
</organism>
<keyword evidence="5" id="KW-0547">Nucleotide-binding</keyword>
<gene>
    <name evidence="14" type="primary">glpK2</name>
    <name evidence="14" type="ORF">Plo01_07170</name>
</gene>
<comment type="caution">
    <text evidence="14">The sequence shown here is derived from an EMBL/GenBank/DDBJ whole genome shotgun (WGS) entry which is preliminary data.</text>
</comment>
<comment type="catalytic activity">
    <reaction evidence="10">
        <text>glycerol + ATP = sn-glycerol 3-phosphate + ADP + H(+)</text>
        <dbReference type="Rhea" id="RHEA:21644"/>
        <dbReference type="ChEBI" id="CHEBI:15378"/>
        <dbReference type="ChEBI" id="CHEBI:17754"/>
        <dbReference type="ChEBI" id="CHEBI:30616"/>
        <dbReference type="ChEBI" id="CHEBI:57597"/>
        <dbReference type="ChEBI" id="CHEBI:456216"/>
        <dbReference type="EC" id="2.7.1.30"/>
    </reaction>
</comment>
<dbReference type="InterPro" id="IPR018485">
    <property type="entry name" value="FGGY_C"/>
</dbReference>
<dbReference type="NCBIfam" id="TIGR01311">
    <property type="entry name" value="glycerol_kin"/>
    <property type="match status" value="1"/>
</dbReference>
<dbReference type="InterPro" id="IPR005999">
    <property type="entry name" value="Glycerol_kin"/>
</dbReference>
<evidence type="ECO:0000256" key="6">
    <source>
        <dbReference type="ARBA" id="ARBA00022777"/>
    </source>
</evidence>
<dbReference type="RefSeq" id="WP_203889028.1">
    <property type="nucleotide sequence ID" value="NZ_BOOH01000006.1"/>
</dbReference>
<reference evidence="14 15" key="1">
    <citation type="submission" date="2021-01" db="EMBL/GenBank/DDBJ databases">
        <title>Whole genome shotgun sequence of Planobispora longispora NBRC 13918.</title>
        <authorList>
            <person name="Komaki H."/>
            <person name="Tamura T."/>
        </authorList>
    </citation>
    <scope>NUCLEOTIDE SEQUENCE [LARGE SCALE GENOMIC DNA]</scope>
    <source>
        <strain evidence="14 15">NBRC 13918</strain>
    </source>
</reference>
<dbReference type="AlphaFoldDB" id="A0A8J3RFZ4"/>
<evidence type="ECO:0000256" key="4">
    <source>
        <dbReference type="ARBA" id="ARBA00022679"/>
    </source>
</evidence>
<dbReference type="GO" id="GO:0019563">
    <property type="term" value="P:glycerol catabolic process"/>
    <property type="evidence" value="ECO:0007669"/>
    <property type="project" value="TreeGrafter"/>
</dbReference>
<dbReference type="InterPro" id="IPR018484">
    <property type="entry name" value="FGGY_N"/>
</dbReference>
<evidence type="ECO:0000256" key="11">
    <source>
        <dbReference type="RuleBase" id="RU003733"/>
    </source>
</evidence>
<evidence type="ECO:0000313" key="15">
    <source>
        <dbReference type="Proteomes" id="UP000616724"/>
    </source>
</evidence>
<dbReference type="PROSITE" id="PS00445">
    <property type="entry name" value="FGGY_KINASES_2"/>
    <property type="match status" value="1"/>
</dbReference>
<evidence type="ECO:0000256" key="7">
    <source>
        <dbReference type="ARBA" id="ARBA00022798"/>
    </source>
</evidence>
<evidence type="ECO:0000256" key="1">
    <source>
        <dbReference type="ARBA" id="ARBA00005190"/>
    </source>
</evidence>
<feature type="domain" description="Carbohydrate kinase FGGY C-terminal" evidence="13">
    <location>
        <begin position="256"/>
        <end position="443"/>
    </location>
</feature>
<name>A0A8J3RFZ4_9ACTN</name>
<proteinExistence type="inferred from homology"/>
<evidence type="ECO:0000256" key="3">
    <source>
        <dbReference type="ARBA" id="ARBA00012099"/>
    </source>
</evidence>
<dbReference type="PANTHER" id="PTHR10196:SF69">
    <property type="entry name" value="GLYCEROL KINASE"/>
    <property type="match status" value="1"/>
</dbReference>
<keyword evidence="6 11" id="KW-0418">Kinase</keyword>
<dbReference type="CDD" id="cd07786">
    <property type="entry name" value="FGGY_EcGK_like"/>
    <property type="match status" value="1"/>
</dbReference>
<dbReference type="GO" id="GO:0005829">
    <property type="term" value="C:cytosol"/>
    <property type="evidence" value="ECO:0007669"/>
    <property type="project" value="TreeGrafter"/>
</dbReference>
<dbReference type="InterPro" id="IPR043129">
    <property type="entry name" value="ATPase_NBD"/>
</dbReference>
<dbReference type="PROSITE" id="PS00933">
    <property type="entry name" value="FGGY_KINASES_1"/>
    <property type="match status" value="1"/>
</dbReference>
<dbReference type="Gene3D" id="3.30.420.40">
    <property type="match status" value="2"/>
</dbReference>
<dbReference type="PIRSF" id="PIRSF000538">
    <property type="entry name" value="GlpK"/>
    <property type="match status" value="1"/>
</dbReference>
<comment type="similarity">
    <text evidence="2 11">Belongs to the FGGY kinase family.</text>
</comment>
<keyword evidence="4 11" id="KW-0808">Transferase</keyword>
<dbReference type="Pfam" id="PF00370">
    <property type="entry name" value="FGGY_N"/>
    <property type="match status" value="1"/>
</dbReference>
<evidence type="ECO:0000259" key="13">
    <source>
        <dbReference type="Pfam" id="PF02782"/>
    </source>
</evidence>
<accession>A0A8J3RFZ4</accession>
<evidence type="ECO:0000256" key="2">
    <source>
        <dbReference type="ARBA" id="ARBA00009156"/>
    </source>
</evidence>
<keyword evidence="7" id="KW-0319">Glycerol metabolism</keyword>
<dbReference type="GO" id="GO:0004370">
    <property type="term" value="F:glycerol kinase activity"/>
    <property type="evidence" value="ECO:0007669"/>
    <property type="project" value="UniProtKB-EC"/>
</dbReference>
<dbReference type="InterPro" id="IPR000577">
    <property type="entry name" value="Carb_kinase_FGGY"/>
</dbReference>
<keyword evidence="15" id="KW-1185">Reference proteome</keyword>
<dbReference type="GO" id="GO:0005524">
    <property type="term" value="F:ATP binding"/>
    <property type="evidence" value="ECO:0007669"/>
    <property type="project" value="UniProtKB-KW"/>
</dbReference>
<comment type="pathway">
    <text evidence="1">Polyol metabolism; glycerol degradation via glycerol kinase pathway; sn-glycerol 3-phosphate from glycerol: step 1/1.</text>
</comment>
<feature type="domain" description="Carbohydrate kinase FGGY N-terminal" evidence="12">
    <location>
        <begin position="3"/>
        <end position="246"/>
    </location>
</feature>
<dbReference type="FunFam" id="3.30.420.40:FF:000007">
    <property type="entry name" value="Glycerol kinase"/>
    <property type="match status" value="1"/>
</dbReference>